<dbReference type="EnsemblMetazoa" id="OVOC8314.1">
    <property type="protein sequence ID" value="OVOC8314.1"/>
    <property type="gene ID" value="WBGene00245123"/>
</dbReference>
<keyword evidence="1" id="KW-1133">Transmembrane helix</keyword>
<reference evidence="3" key="1">
    <citation type="submission" date="2013-10" db="EMBL/GenBank/DDBJ databases">
        <title>Genome sequencing of Onchocerca volvulus.</title>
        <authorList>
            <person name="Cotton J."/>
            <person name="Tsai J."/>
            <person name="Stanley E."/>
            <person name="Tracey A."/>
            <person name="Holroyd N."/>
            <person name="Lustigman S."/>
            <person name="Berriman M."/>
        </authorList>
    </citation>
    <scope>NUCLEOTIDE SEQUENCE</scope>
</reference>
<keyword evidence="1" id="KW-0472">Membrane</keyword>
<name>A0A8R1Y7F6_ONCVO</name>
<keyword evidence="1" id="KW-0812">Transmembrane</keyword>
<dbReference type="Proteomes" id="UP000024404">
    <property type="component" value="Unassembled WGS sequence"/>
</dbReference>
<accession>A0A8R1Y7F6</accession>
<evidence type="ECO:0000313" key="2">
    <source>
        <dbReference type="EnsemblMetazoa" id="OVOC8314.1"/>
    </source>
</evidence>
<proteinExistence type="predicted"/>
<sequence length="90" mass="10499">MIEQEIQLTITAMMVMLQGQHFIFIFIVFRGVIGRLIYKLDLENIASSRINKITFSIRLICHVPVETIQTSGVEKTSRNRRAITIREIHR</sequence>
<reference evidence="2" key="2">
    <citation type="submission" date="2022-06" db="UniProtKB">
        <authorList>
            <consortium name="EnsemblMetazoa"/>
        </authorList>
    </citation>
    <scope>IDENTIFICATION</scope>
</reference>
<dbReference type="EMBL" id="CMVM020000248">
    <property type="status" value="NOT_ANNOTATED_CDS"/>
    <property type="molecule type" value="Genomic_DNA"/>
</dbReference>
<evidence type="ECO:0000313" key="3">
    <source>
        <dbReference type="Proteomes" id="UP000024404"/>
    </source>
</evidence>
<keyword evidence="3" id="KW-1185">Reference proteome</keyword>
<organism evidence="2 3">
    <name type="scientific">Onchocerca volvulus</name>
    <dbReference type="NCBI Taxonomy" id="6282"/>
    <lineage>
        <taxon>Eukaryota</taxon>
        <taxon>Metazoa</taxon>
        <taxon>Ecdysozoa</taxon>
        <taxon>Nematoda</taxon>
        <taxon>Chromadorea</taxon>
        <taxon>Rhabditida</taxon>
        <taxon>Spirurina</taxon>
        <taxon>Spiruromorpha</taxon>
        <taxon>Filarioidea</taxon>
        <taxon>Onchocercidae</taxon>
        <taxon>Onchocerca</taxon>
    </lineage>
</organism>
<protein>
    <submittedName>
        <fullName evidence="2">Uncharacterized protein</fullName>
    </submittedName>
</protein>
<evidence type="ECO:0000256" key="1">
    <source>
        <dbReference type="SAM" id="Phobius"/>
    </source>
</evidence>
<feature type="transmembrane region" description="Helical" evidence="1">
    <location>
        <begin position="6"/>
        <end position="29"/>
    </location>
</feature>
<dbReference type="AlphaFoldDB" id="A0A8R1Y7F6"/>